<sequence>MGLIAFVTGLVATLVIGTASSKVKTYAIEETKPAAAA</sequence>
<organism evidence="1">
    <name type="scientific">marine metagenome</name>
    <dbReference type="NCBI Taxonomy" id="408172"/>
    <lineage>
        <taxon>unclassified sequences</taxon>
        <taxon>metagenomes</taxon>
        <taxon>ecological metagenomes</taxon>
    </lineage>
</organism>
<accession>A0A382CFW7</accession>
<protein>
    <submittedName>
        <fullName evidence="1">Uncharacterized protein</fullName>
    </submittedName>
</protein>
<dbReference type="EMBL" id="UINC01034361">
    <property type="protein sequence ID" value="SVB25088.1"/>
    <property type="molecule type" value="Genomic_DNA"/>
</dbReference>
<reference evidence="1" key="1">
    <citation type="submission" date="2018-05" db="EMBL/GenBank/DDBJ databases">
        <authorList>
            <person name="Lanie J.A."/>
            <person name="Ng W.-L."/>
            <person name="Kazmierczak K.M."/>
            <person name="Andrzejewski T.M."/>
            <person name="Davidsen T.M."/>
            <person name="Wayne K.J."/>
            <person name="Tettelin H."/>
            <person name="Glass J.I."/>
            <person name="Rusch D."/>
            <person name="Podicherti R."/>
            <person name="Tsui H.-C.T."/>
            <person name="Winkler M.E."/>
        </authorList>
    </citation>
    <scope>NUCLEOTIDE SEQUENCE</scope>
</reference>
<gene>
    <name evidence="1" type="ORF">METZ01_LOCUS177942</name>
</gene>
<name>A0A382CFW7_9ZZZZ</name>
<proteinExistence type="predicted"/>
<dbReference type="AlphaFoldDB" id="A0A382CFW7"/>
<evidence type="ECO:0000313" key="1">
    <source>
        <dbReference type="EMBL" id="SVB25088.1"/>
    </source>
</evidence>